<organism evidence="1 2">
    <name type="scientific">Clonostachys chloroleuca</name>
    <dbReference type="NCBI Taxonomy" id="1926264"/>
    <lineage>
        <taxon>Eukaryota</taxon>
        <taxon>Fungi</taxon>
        <taxon>Dikarya</taxon>
        <taxon>Ascomycota</taxon>
        <taxon>Pezizomycotina</taxon>
        <taxon>Sordariomycetes</taxon>
        <taxon>Hypocreomycetidae</taxon>
        <taxon>Hypocreales</taxon>
        <taxon>Bionectriaceae</taxon>
        <taxon>Clonostachys</taxon>
    </lineage>
</organism>
<evidence type="ECO:0000313" key="2">
    <source>
        <dbReference type="Proteomes" id="UP001160390"/>
    </source>
</evidence>
<name>A0AA35MJF8_9HYPO</name>
<evidence type="ECO:0000313" key="1">
    <source>
        <dbReference type="EMBL" id="CAI6097221.1"/>
    </source>
</evidence>
<protein>
    <submittedName>
        <fullName evidence="1">Uncharacterized protein</fullName>
    </submittedName>
</protein>
<dbReference type="AlphaFoldDB" id="A0AA35MJF8"/>
<proteinExistence type="predicted"/>
<dbReference type="EMBL" id="CABFNP030001288">
    <property type="protein sequence ID" value="CAI6097221.1"/>
    <property type="molecule type" value="Genomic_DNA"/>
</dbReference>
<reference evidence="1" key="1">
    <citation type="submission" date="2023-01" db="EMBL/GenBank/DDBJ databases">
        <authorList>
            <person name="Piombo E."/>
        </authorList>
    </citation>
    <scope>NUCLEOTIDE SEQUENCE</scope>
</reference>
<accession>A0AA35MJF8</accession>
<gene>
    <name evidence="1" type="ORF">CCHLO57077_00014569</name>
</gene>
<dbReference type="Proteomes" id="UP001160390">
    <property type="component" value="Unassembled WGS sequence"/>
</dbReference>
<sequence length="98" mass="10781">MLHVCASVLYRIIMPGFPETLLDSILSQAPAGWVEQHQLACVQHAINIASVFETVASVTNLDASIFLDSSLPMCVFDSTCVRLQWRLMLPPEPHASEA</sequence>
<keyword evidence="2" id="KW-1185">Reference proteome</keyword>
<comment type="caution">
    <text evidence="1">The sequence shown here is derived from an EMBL/GenBank/DDBJ whole genome shotgun (WGS) entry which is preliminary data.</text>
</comment>